<evidence type="ECO:0000313" key="2">
    <source>
        <dbReference type="Proteomes" id="UP000503349"/>
    </source>
</evidence>
<dbReference type="Proteomes" id="UP000503349">
    <property type="component" value="Chromosome 1"/>
</dbReference>
<keyword evidence="2" id="KW-1185">Reference proteome</keyword>
<protein>
    <submittedName>
        <fullName evidence="1">Uncharacterized protein</fullName>
    </submittedName>
</protein>
<evidence type="ECO:0000313" key="1">
    <source>
        <dbReference type="EMBL" id="KAF3708025.1"/>
    </source>
</evidence>
<proteinExistence type="predicted"/>
<sequence length="61" mass="6881">MTIKHLLEVVNCPGVEVSWFAKWSFLLVGCYEASSPHPNEVMLLKSRLVVTTSKRCMSKQA</sequence>
<reference evidence="1 2" key="1">
    <citation type="submission" date="2019-02" db="EMBL/GenBank/DDBJ databases">
        <title>Opniocepnalus argus genome.</title>
        <authorList>
            <person name="Zhou C."/>
            <person name="Xiao S."/>
        </authorList>
    </citation>
    <scope>NUCLEOTIDE SEQUENCE [LARGE SCALE GENOMIC DNA]</scope>
    <source>
        <strain evidence="1">OARG1902GOOAL</strain>
        <tissue evidence="1">Muscle</tissue>
    </source>
</reference>
<accession>A0A6G1QZR8</accession>
<gene>
    <name evidence="1" type="ORF">EXN66_Car001198</name>
</gene>
<dbReference type="AlphaFoldDB" id="A0A6G1QZR8"/>
<dbReference type="EMBL" id="CM015712">
    <property type="protein sequence ID" value="KAF3708025.1"/>
    <property type="molecule type" value="Genomic_DNA"/>
</dbReference>
<reference evidence="2" key="2">
    <citation type="submission" date="2019-02" db="EMBL/GenBank/DDBJ databases">
        <title>Opniocepnalus argus Var Kimnra genome.</title>
        <authorList>
            <person name="Zhou C."/>
            <person name="Xiao S."/>
        </authorList>
    </citation>
    <scope>NUCLEOTIDE SEQUENCE [LARGE SCALE GENOMIC DNA]</scope>
</reference>
<organism evidence="1 2">
    <name type="scientific">Channa argus</name>
    <name type="common">Northern snakehead</name>
    <name type="synonym">Ophicephalus argus</name>
    <dbReference type="NCBI Taxonomy" id="215402"/>
    <lineage>
        <taxon>Eukaryota</taxon>
        <taxon>Metazoa</taxon>
        <taxon>Chordata</taxon>
        <taxon>Craniata</taxon>
        <taxon>Vertebrata</taxon>
        <taxon>Euteleostomi</taxon>
        <taxon>Actinopterygii</taxon>
        <taxon>Neopterygii</taxon>
        <taxon>Teleostei</taxon>
        <taxon>Neoteleostei</taxon>
        <taxon>Acanthomorphata</taxon>
        <taxon>Anabantaria</taxon>
        <taxon>Anabantiformes</taxon>
        <taxon>Channoidei</taxon>
        <taxon>Channidae</taxon>
        <taxon>Channa</taxon>
    </lineage>
</organism>
<name>A0A6G1QZR8_CHAAH</name>